<feature type="active site" description="Proton acceptor" evidence="6">
    <location>
        <position position="68"/>
    </location>
</feature>
<dbReference type="InterPro" id="IPR017438">
    <property type="entry name" value="ATP-NAD_kinase_N"/>
</dbReference>
<dbReference type="SUPFAM" id="SSF111331">
    <property type="entry name" value="NAD kinase/diacylglycerol kinase-like"/>
    <property type="match status" value="1"/>
</dbReference>
<comment type="cofactor">
    <cofactor evidence="6">
        <name>a divalent metal cation</name>
        <dbReference type="ChEBI" id="CHEBI:60240"/>
    </cofactor>
</comment>
<sequence length="284" mass="31607">MHILIIPNLEKEHTSEYTFRACHELLRMGAEVLMEEKFRAIFPIEGVLYRDFDSALIASDILLPIGGDGTILHSAKRGMLHDKLTLGINAGRLGFLAQIEQNEFDKLRLLMKGEYQVEHRMVLEISVQSKEGTRVFYALNDATVTNGSQAKMIDIDVKCEEKLVSGYRANGLVFATPTGSTAYSLSAGGPVVDPKLSCILMTPICPHTLFSRCIAFADDKVLSVHQNPSGPDRVLLSVDGETDILLEPEDVVVVKKAERCAKFISFSDKNFYEILNQKIMGRTR</sequence>
<dbReference type="Proteomes" id="UP000660861">
    <property type="component" value="Unassembled WGS sequence"/>
</dbReference>
<evidence type="ECO:0000256" key="6">
    <source>
        <dbReference type="HAMAP-Rule" id="MF_00361"/>
    </source>
</evidence>
<keyword evidence="6" id="KW-0963">Cytoplasm</keyword>
<accession>A0A926E9C1</accession>
<comment type="similarity">
    <text evidence="6">Belongs to the NAD kinase family.</text>
</comment>
<keyword evidence="6" id="KW-0547">Nucleotide-binding</keyword>
<dbReference type="GO" id="GO:0019674">
    <property type="term" value="P:NAD+ metabolic process"/>
    <property type="evidence" value="ECO:0007669"/>
    <property type="project" value="InterPro"/>
</dbReference>
<evidence type="ECO:0000256" key="1">
    <source>
        <dbReference type="ARBA" id="ARBA00022679"/>
    </source>
</evidence>
<gene>
    <name evidence="6" type="primary">nadK</name>
    <name evidence="7" type="ORF">H8709_01990</name>
</gene>
<proteinExistence type="inferred from homology"/>
<feature type="binding site" evidence="6">
    <location>
        <position position="170"/>
    </location>
    <ligand>
        <name>NAD(+)</name>
        <dbReference type="ChEBI" id="CHEBI:57540"/>
    </ligand>
</feature>
<evidence type="ECO:0000256" key="5">
    <source>
        <dbReference type="ARBA" id="ARBA00047925"/>
    </source>
</evidence>
<dbReference type="RefSeq" id="WP_262396688.1">
    <property type="nucleotide sequence ID" value="NZ_JACRTC010000001.1"/>
</dbReference>
<keyword evidence="4 6" id="KW-0520">NAD</keyword>
<reference evidence="7" key="1">
    <citation type="submission" date="2020-08" db="EMBL/GenBank/DDBJ databases">
        <title>Genome public.</title>
        <authorList>
            <person name="Liu C."/>
            <person name="Sun Q."/>
        </authorList>
    </citation>
    <scope>NUCLEOTIDE SEQUENCE</scope>
    <source>
        <strain evidence="7">NSJ-54</strain>
    </source>
</reference>
<dbReference type="EMBL" id="JACRTC010000001">
    <property type="protein sequence ID" value="MBC8569593.1"/>
    <property type="molecule type" value="Genomic_DNA"/>
</dbReference>
<feature type="binding site" evidence="6">
    <location>
        <position position="151"/>
    </location>
    <ligand>
        <name>NAD(+)</name>
        <dbReference type="ChEBI" id="CHEBI:57540"/>
    </ligand>
</feature>
<keyword evidence="2 6" id="KW-0418">Kinase</keyword>
<dbReference type="GO" id="GO:0005524">
    <property type="term" value="F:ATP binding"/>
    <property type="evidence" value="ECO:0007669"/>
    <property type="project" value="UniProtKB-KW"/>
</dbReference>
<protein>
    <recommendedName>
        <fullName evidence="6">NAD kinase</fullName>
        <ecNumber evidence="6">2.7.1.23</ecNumber>
    </recommendedName>
    <alternativeName>
        <fullName evidence="6">ATP-dependent NAD kinase</fullName>
    </alternativeName>
</protein>
<dbReference type="EC" id="2.7.1.23" evidence="6"/>
<feature type="binding site" evidence="6">
    <location>
        <position position="73"/>
    </location>
    <ligand>
        <name>NAD(+)</name>
        <dbReference type="ChEBI" id="CHEBI:57540"/>
    </ligand>
</feature>
<comment type="caution">
    <text evidence="6">Lacks conserved residue(s) required for the propagation of feature annotation.</text>
</comment>
<keyword evidence="3 6" id="KW-0521">NADP</keyword>
<keyword evidence="8" id="KW-1185">Reference proteome</keyword>
<dbReference type="Gene3D" id="2.60.200.30">
    <property type="entry name" value="Probable inorganic polyphosphate/atp-NAD kinase, domain 2"/>
    <property type="match status" value="1"/>
</dbReference>
<dbReference type="InterPro" id="IPR016064">
    <property type="entry name" value="NAD/diacylglycerol_kinase_sf"/>
</dbReference>
<comment type="catalytic activity">
    <reaction evidence="5 6">
        <text>NAD(+) + ATP = ADP + NADP(+) + H(+)</text>
        <dbReference type="Rhea" id="RHEA:18629"/>
        <dbReference type="ChEBI" id="CHEBI:15378"/>
        <dbReference type="ChEBI" id="CHEBI:30616"/>
        <dbReference type="ChEBI" id="CHEBI:57540"/>
        <dbReference type="ChEBI" id="CHEBI:58349"/>
        <dbReference type="ChEBI" id="CHEBI:456216"/>
        <dbReference type="EC" id="2.7.1.23"/>
    </reaction>
</comment>
<comment type="subcellular location">
    <subcellularLocation>
        <location evidence="6">Cytoplasm</location>
    </subcellularLocation>
</comment>
<feature type="binding site" evidence="6">
    <location>
        <begin position="68"/>
        <end position="69"/>
    </location>
    <ligand>
        <name>NAD(+)</name>
        <dbReference type="ChEBI" id="CHEBI:57540"/>
    </ligand>
</feature>
<feature type="binding site" evidence="6">
    <location>
        <position position="168"/>
    </location>
    <ligand>
        <name>NAD(+)</name>
        <dbReference type="ChEBI" id="CHEBI:57540"/>
    </ligand>
</feature>
<dbReference type="GO" id="GO:0006741">
    <property type="term" value="P:NADP+ biosynthetic process"/>
    <property type="evidence" value="ECO:0007669"/>
    <property type="project" value="UniProtKB-UniRule"/>
</dbReference>
<dbReference type="Gene3D" id="3.40.50.10330">
    <property type="entry name" value="Probable inorganic polyphosphate/atp-NAD kinase, domain 1"/>
    <property type="match status" value="1"/>
</dbReference>
<keyword evidence="6" id="KW-0067">ATP-binding</keyword>
<evidence type="ECO:0000256" key="4">
    <source>
        <dbReference type="ARBA" id="ARBA00023027"/>
    </source>
</evidence>
<evidence type="ECO:0000313" key="7">
    <source>
        <dbReference type="EMBL" id="MBC8569593.1"/>
    </source>
</evidence>
<dbReference type="GO" id="GO:0003951">
    <property type="term" value="F:NAD+ kinase activity"/>
    <property type="evidence" value="ECO:0007669"/>
    <property type="project" value="UniProtKB-UniRule"/>
</dbReference>
<dbReference type="PANTHER" id="PTHR20275:SF0">
    <property type="entry name" value="NAD KINASE"/>
    <property type="match status" value="1"/>
</dbReference>
<feature type="binding site" evidence="6">
    <location>
        <begin position="140"/>
        <end position="141"/>
    </location>
    <ligand>
        <name>NAD(+)</name>
        <dbReference type="ChEBI" id="CHEBI:57540"/>
    </ligand>
</feature>
<dbReference type="GO" id="GO:0046872">
    <property type="term" value="F:metal ion binding"/>
    <property type="evidence" value="ECO:0007669"/>
    <property type="project" value="UniProtKB-UniRule"/>
</dbReference>
<comment type="function">
    <text evidence="6">Involved in the regulation of the intracellular balance of NAD and NADP, and is a key enzyme in the biosynthesis of NADP. Catalyzes specifically the phosphorylation on 2'-hydroxyl of the adenosine moiety of NAD to yield NADP.</text>
</comment>
<dbReference type="InterPro" id="IPR002504">
    <property type="entry name" value="NADK"/>
</dbReference>
<evidence type="ECO:0000256" key="3">
    <source>
        <dbReference type="ARBA" id="ARBA00022857"/>
    </source>
</evidence>
<dbReference type="AlphaFoldDB" id="A0A926E9C1"/>
<dbReference type="Pfam" id="PF01513">
    <property type="entry name" value="NAD_kinase"/>
    <property type="match status" value="1"/>
</dbReference>
<dbReference type="GO" id="GO:0051287">
    <property type="term" value="F:NAD binding"/>
    <property type="evidence" value="ECO:0007669"/>
    <property type="project" value="UniProtKB-ARBA"/>
</dbReference>
<comment type="caution">
    <text evidence="7">The sequence shown here is derived from an EMBL/GenBank/DDBJ whole genome shotgun (WGS) entry which is preliminary data.</text>
</comment>
<feature type="binding site" evidence="6">
    <location>
        <begin position="181"/>
        <end position="186"/>
    </location>
    <ligand>
        <name>NAD(+)</name>
        <dbReference type="ChEBI" id="CHEBI:57540"/>
    </ligand>
</feature>
<dbReference type="Pfam" id="PF20143">
    <property type="entry name" value="NAD_kinase_C"/>
    <property type="match status" value="1"/>
</dbReference>
<dbReference type="GO" id="GO:0005737">
    <property type="term" value="C:cytoplasm"/>
    <property type="evidence" value="ECO:0007669"/>
    <property type="project" value="UniProtKB-SubCell"/>
</dbReference>
<name>A0A926E9C1_9FIRM</name>
<dbReference type="InterPro" id="IPR017437">
    <property type="entry name" value="ATP-NAD_kinase_PpnK-typ_C"/>
</dbReference>
<evidence type="ECO:0000256" key="2">
    <source>
        <dbReference type="ARBA" id="ARBA00022777"/>
    </source>
</evidence>
<evidence type="ECO:0000313" key="8">
    <source>
        <dbReference type="Proteomes" id="UP000660861"/>
    </source>
</evidence>
<dbReference type="PANTHER" id="PTHR20275">
    <property type="entry name" value="NAD KINASE"/>
    <property type="match status" value="1"/>
</dbReference>
<dbReference type="HAMAP" id="MF_00361">
    <property type="entry name" value="NAD_kinase"/>
    <property type="match status" value="1"/>
</dbReference>
<organism evidence="7 8">
    <name type="scientific">Zongyangia hominis</name>
    <dbReference type="NCBI Taxonomy" id="2763677"/>
    <lineage>
        <taxon>Bacteria</taxon>
        <taxon>Bacillati</taxon>
        <taxon>Bacillota</taxon>
        <taxon>Clostridia</taxon>
        <taxon>Eubacteriales</taxon>
        <taxon>Oscillospiraceae</taxon>
        <taxon>Zongyangia</taxon>
    </lineage>
</organism>
<keyword evidence="1 6" id="KW-0808">Transferase</keyword>